<evidence type="ECO:0000313" key="5">
    <source>
        <dbReference type="Proteomes" id="UP001152798"/>
    </source>
</evidence>
<evidence type="ECO:0000313" key="4">
    <source>
        <dbReference type="EMBL" id="CAH1389818.1"/>
    </source>
</evidence>
<dbReference type="InterPro" id="IPR002404">
    <property type="entry name" value="IRS_PTB"/>
</dbReference>
<dbReference type="GO" id="GO:0007169">
    <property type="term" value="P:cell surface receptor protein tyrosine kinase signaling pathway"/>
    <property type="evidence" value="ECO:0007669"/>
    <property type="project" value="TreeGrafter"/>
</dbReference>
<name>A0A9P0GXJ9_NEZVI</name>
<feature type="domain" description="PH" evidence="2">
    <location>
        <begin position="7"/>
        <end position="114"/>
    </location>
</feature>
<evidence type="ECO:0000256" key="1">
    <source>
        <dbReference type="SAM" id="MobiDB-lite"/>
    </source>
</evidence>
<dbReference type="SMART" id="SM00310">
    <property type="entry name" value="PTBI"/>
    <property type="match status" value="1"/>
</dbReference>
<evidence type="ECO:0008006" key="6">
    <source>
        <dbReference type="Google" id="ProtNLM"/>
    </source>
</evidence>
<evidence type="ECO:0000259" key="2">
    <source>
        <dbReference type="PROSITE" id="PS50003"/>
    </source>
</evidence>
<dbReference type="OrthoDB" id="6243387at2759"/>
<accession>A0A9P0GXJ9</accession>
<dbReference type="SMART" id="SM00233">
    <property type="entry name" value="PH"/>
    <property type="match status" value="1"/>
</dbReference>
<organism evidence="4 5">
    <name type="scientific">Nezara viridula</name>
    <name type="common">Southern green stink bug</name>
    <name type="synonym">Cimex viridulus</name>
    <dbReference type="NCBI Taxonomy" id="85310"/>
    <lineage>
        <taxon>Eukaryota</taxon>
        <taxon>Metazoa</taxon>
        <taxon>Ecdysozoa</taxon>
        <taxon>Arthropoda</taxon>
        <taxon>Hexapoda</taxon>
        <taxon>Insecta</taxon>
        <taxon>Pterygota</taxon>
        <taxon>Neoptera</taxon>
        <taxon>Paraneoptera</taxon>
        <taxon>Hemiptera</taxon>
        <taxon>Heteroptera</taxon>
        <taxon>Panheteroptera</taxon>
        <taxon>Pentatomomorpha</taxon>
        <taxon>Pentatomoidea</taxon>
        <taxon>Pentatomidae</taxon>
        <taxon>Pentatominae</taxon>
        <taxon>Nezara</taxon>
    </lineage>
</organism>
<dbReference type="SMART" id="SM01244">
    <property type="entry name" value="IRS"/>
    <property type="match status" value="1"/>
</dbReference>
<dbReference type="GO" id="GO:0007265">
    <property type="term" value="P:Ras protein signal transduction"/>
    <property type="evidence" value="ECO:0007669"/>
    <property type="project" value="TreeGrafter"/>
</dbReference>
<dbReference type="PROSITE" id="PS50003">
    <property type="entry name" value="PH_DOMAIN"/>
    <property type="match status" value="1"/>
</dbReference>
<dbReference type="InterPro" id="IPR011993">
    <property type="entry name" value="PH-like_dom_sf"/>
</dbReference>
<feature type="region of interest" description="Disordered" evidence="1">
    <location>
        <begin position="257"/>
        <end position="283"/>
    </location>
</feature>
<dbReference type="InterPro" id="IPR001849">
    <property type="entry name" value="PH_domain"/>
</dbReference>
<dbReference type="SUPFAM" id="SSF50729">
    <property type="entry name" value="PH domain-like"/>
    <property type="match status" value="2"/>
</dbReference>
<dbReference type="Proteomes" id="UP001152798">
    <property type="component" value="Chromosome 1"/>
</dbReference>
<feature type="domain" description="IRS-type PTB" evidence="3">
    <location>
        <begin position="136"/>
        <end position="241"/>
    </location>
</feature>
<reference evidence="4" key="1">
    <citation type="submission" date="2022-01" db="EMBL/GenBank/DDBJ databases">
        <authorList>
            <person name="King R."/>
        </authorList>
    </citation>
    <scope>NUCLEOTIDE SEQUENCE</scope>
</reference>
<proteinExistence type="predicted"/>
<dbReference type="EMBL" id="OV725077">
    <property type="protein sequence ID" value="CAH1389818.1"/>
    <property type="molecule type" value="Genomic_DNA"/>
</dbReference>
<evidence type="ECO:0000259" key="3">
    <source>
        <dbReference type="PROSITE" id="PS51064"/>
    </source>
</evidence>
<dbReference type="PROSITE" id="PS51064">
    <property type="entry name" value="IRS_PTB"/>
    <property type="match status" value="1"/>
</dbReference>
<dbReference type="Gene3D" id="2.30.29.30">
    <property type="entry name" value="Pleckstrin-homology domain (PH domain)/Phosphotyrosine-binding domain (PTB)"/>
    <property type="match status" value="2"/>
</dbReference>
<protein>
    <recommendedName>
        <fullName evidence="6">Insulin receptor substrate 1</fullName>
    </recommendedName>
</protein>
<keyword evidence="5" id="KW-1185">Reference proteome</keyword>
<gene>
    <name evidence="4" type="ORF">NEZAVI_LOCUS1126</name>
</gene>
<dbReference type="InterPro" id="IPR050996">
    <property type="entry name" value="Docking_Protein_DOK"/>
</dbReference>
<dbReference type="GO" id="GO:0005737">
    <property type="term" value="C:cytoplasm"/>
    <property type="evidence" value="ECO:0007669"/>
    <property type="project" value="TreeGrafter"/>
</dbReference>
<dbReference type="Pfam" id="PF02174">
    <property type="entry name" value="IRS"/>
    <property type="match status" value="1"/>
</dbReference>
<sequence length="402" mass="45864">MAVELDVPYKQGYLWIPPNGQVKKKFWQKKFCQLFYSSKRGVDRVEIYDSEENASKTLSVPIVTLEDCVKITQDPQKTQSFVFTVVTKTKIHYFAGSSECDMLDWISAFQSVAFQDSASRQTIEEDNELYCSSGGDAGVYKVILVPTEASKRCELSPGDYTLVVSTVALQLKQIRDNSILFTWPYRYIRRYGHKKGRFTFEAGRKCESGEGTFDLEHRSPQDIFRMMCSRMASMKQLLSSRDNLLGDSQFQHALGMHARSRSPLPPSPTSTTPIPLPPRKPPRMHPPIQKVEIIEHSSLPKIEIKDTDSKEDSWKSVEAPNNLKVLNHEKNSNNYDKLNHFGSISRINLDPSYTQVTFTADWNSPQVVEDHGGYGIIRKRNQTDHTISNDLEYAVVCKPHRV</sequence>
<dbReference type="GO" id="GO:0043410">
    <property type="term" value="P:positive regulation of MAPK cascade"/>
    <property type="evidence" value="ECO:0007669"/>
    <property type="project" value="TreeGrafter"/>
</dbReference>
<dbReference type="Pfam" id="PF00169">
    <property type="entry name" value="PH"/>
    <property type="match status" value="1"/>
</dbReference>
<feature type="compositionally biased region" description="Pro residues" evidence="1">
    <location>
        <begin position="263"/>
        <end position="279"/>
    </location>
</feature>
<dbReference type="AlphaFoldDB" id="A0A9P0GXJ9"/>
<dbReference type="CDD" id="cd00821">
    <property type="entry name" value="PH"/>
    <property type="match status" value="1"/>
</dbReference>
<dbReference type="PANTHER" id="PTHR21258:SF62">
    <property type="entry name" value="INSULIN RECEPTOR SUBSTRATE 1"/>
    <property type="match status" value="1"/>
</dbReference>
<dbReference type="PANTHER" id="PTHR21258">
    <property type="entry name" value="DOCKING PROTEIN RELATED"/>
    <property type="match status" value="1"/>
</dbReference>